<feature type="region of interest" description="Disordered" evidence="1">
    <location>
        <begin position="122"/>
        <end position="145"/>
    </location>
</feature>
<evidence type="ECO:0000313" key="2">
    <source>
        <dbReference type="EMBL" id="MDT0310246.1"/>
    </source>
</evidence>
<evidence type="ECO:0000256" key="1">
    <source>
        <dbReference type="SAM" id="MobiDB-lite"/>
    </source>
</evidence>
<reference evidence="3" key="1">
    <citation type="submission" date="2023-07" db="EMBL/GenBank/DDBJ databases">
        <title>30 novel species of actinomycetes from the DSMZ collection.</title>
        <authorList>
            <person name="Nouioui I."/>
        </authorList>
    </citation>
    <scope>NUCLEOTIDE SEQUENCE [LARGE SCALE GENOMIC DNA]</scope>
    <source>
        <strain evidence="3">DSM 44917</strain>
    </source>
</reference>
<sequence length="145" mass="15694">MLRQIEGEEADRKDARGPQFVIESGYTDTSDSNVPRGVLVLRQTGGPALGSVTVSASGEGVDGMRGEPYEAPFSGYGRAESVDLGPMAAGGTATAYVDLDYHTVETTVLLHLRCRSLDGADSWERSAARQIERRPDPPPSWRTRR</sequence>
<protein>
    <submittedName>
        <fullName evidence="2">Uncharacterized protein</fullName>
    </submittedName>
</protein>
<feature type="region of interest" description="Disordered" evidence="1">
    <location>
        <begin position="1"/>
        <end position="33"/>
    </location>
</feature>
<dbReference type="EMBL" id="JAVREN010000062">
    <property type="protein sequence ID" value="MDT0310246.1"/>
    <property type="molecule type" value="Genomic_DNA"/>
</dbReference>
<evidence type="ECO:0000313" key="3">
    <source>
        <dbReference type="Proteomes" id="UP001183388"/>
    </source>
</evidence>
<proteinExistence type="predicted"/>
<comment type="caution">
    <text evidence="2">The sequence shown here is derived from an EMBL/GenBank/DDBJ whole genome shotgun (WGS) entry which is preliminary data.</text>
</comment>
<gene>
    <name evidence="2" type="ORF">RM780_25310</name>
</gene>
<keyword evidence="3" id="KW-1185">Reference proteome</keyword>
<feature type="compositionally biased region" description="Basic and acidic residues" evidence="1">
    <location>
        <begin position="122"/>
        <end position="136"/>
    </location>
</feature>
<dbReference type="Proteomes" id="UP001183388">
    <property type="component" value="Unassembled WGS sequence"/>
</dbReference>
<accession>A0ABU2LF94</accession>
<organism evidence="2 3">
    <name type="scientific">Streptomyces boetiae</name>
    <dbReference type="NCBI Taxonomy" id="3075541"/>
    <lineage>
        <taxon>Bacteria</taxon>
        <taxon>Bacillati</taxon>
        <taxon>Actinomycetota</taxon>
        <taxon>Actinomycetes</taxon>
        <taxon>Kitasatosporales</taxon>
        <taxon>Streptomycetaceae</taxon>
        <taxon>Streptomyces</taxon>
    </lineage>
</organism>
<name>A0ABU2LF94_9ACTN</name>
<dbReference type="RefSeq" id="WP_311633217.1">
    <property type="nucleotide sequence ID" value="NZ_JAVREN010000062.1"/>
</dbReference>